<dbReference type="Pfam" id="PF09380">
    <property type="entry name" value="FERM_C"/>
    <property type="match status" value="1"/>
</dbReference>
<dbReference type="InterPro" id="IPR011993">
    <property type="entry name" value="PH-like_dom_sf"/>
</dbReference>
<dbReference type="AlphaFoldDB" id="A0A0R3WWU3"/>
<feature type="domain" description="FERM C-terminal PH-like" evidence="4">
    <location>
        <begin position="25"/>
        <end position="114"/>
    </location>
</feature>
<reference evidence="7" key="1">
    <citation type="submission" date="2017-02" db="UniProtKB">
        <authorList>
            <consortium name="WormBaseParasite"/>
        </authorList>
    </citation>
    <scope>IDENTIFICATION</scope>
</reference>
<sequence length="119" mass="13985">MKLEVDEQWFDRMMQWLSTYKSHRTRGYMSLIHGVDALGLGIYETDDRFDPNTGFTWPEIQSPTFHDKKFIIQPADETAKEFYFLVEDPRSVSAFWRCAPAIMSYTYVEGILTQSKGNR</sequence>
<dbReference type="EMBL" id="UYWX01006652">
    <property type="protein sequence ID" value="VDM26505.1"/>
    <property type="molecule type" value="Genomic_DNA"/>
</dbReference>
<dbReference type="GO" id="GO:0003779">
    <property type="term" value="F:actin binding"/>
    <property type="evidence" value="ECO:0007669"/>
    <property type="project" value="InterPro"/>
</dbReference>
<dbReference type="InterPro" id="IPR018980">
    <property type="entry name" value="FERM_PH-like_C"/>
</dbReference>
<dbReference type="InterPro" id="IPR011174">
    <property type="entry name" value="ERM"/>
</dbReference>
<keyword evidence="2" id="KW-1003">Cell membrane</keyword>
<gene>
    <name evidence="5" type="ORF">TTAC_LOCUS5218</name>
</gene>
<dbReference type="SMART" id="SM01196">
    <property type="entry name" value="FERM_C"/>
    <property type="match status" value="1"/>
</dbReference>
<evidence type="ECO:0000256" key="2">
    <source>
        <dbReference type="ARBA" id="ARBA00022475"/>
    </source>
</evidence>
<dbReference type="OrthoDB" id="6018897at2759"/>
<dbReference type="GO" id="GO:0005886">
    <property type="term" value="C:plasma membrane"/>
    <property type="evidence" value="ECO:0007669"/>
    <property type="project" value="UniProtKB-SubCell"/>
</dbReference>
<accession>A0A0R3WWU3</accession>
<dbReference type="Gene3D" id="2.30.29.30">
    <property type="entry name" value="Pleckstrin-homology domain (PH domain)/Phosphotyrosine-binding domain (PTB)"/>
    <property type="match status" value="1"/>
</dbReference>
<comment type="subcellular location">
    <subcellularLocation>
        <location evidence="1">Cell membrane</location>
        <topology evidence="1">Peripheral membrane protein</topology>
    </subcellularLocation>
</comment>
<evidence type="ECO:0000313" key="7">
    <source>
        <dbReference type="WBParaSite" id="TTAC_0000523301-mRNA-1"/>
    </source>
</evidence>
<evidence type="ECO:0000259" key="4">
    <source>
        <dbReference type="SMART" id="SM01196"/>
    </source>
</evidence>
<dbReference type="SUPFAM" id="SSF50729">
    <property type="entry name" value="PH domain-like"/>
    <property type="match status" value="1"/>
</dbReference>
<dbReference type="PANTHER" id="PTHR23281">
    <property type="entry name" value="MERLIN/MOESIN/EZRIN/RADIXIN"/>
    <property type="match status" value="1"/>
</dbReference>
<evidence type="ECO:0000313" key="5">
    <source>
        <dbReference type="EMBL" id="VDM26505.1"/>
    </source>
</evidence>
<reference evidence="5 6" key="2">
    <citation type="submission" date="2018-11" db="EMBL/GenBank/DDBJ databases">
        <authorList>
            <consortium name="Pathogen Informatics"/>
        </authorList>
    </citation>
    <scope>NUCLEOTIDE SEQUENCE [LARGE SCALE GENOMIC DNA]</scope>
</reference>
<keyword evidence="3" id="KW-0472">Membrane</keyword>
<protein>
    <submittedName>
        <fullName evidence="7">FERM_C domain-containing protein</fullName>
    </submittedName>
</protein>
<evidence type="ECO:0000256" key="3">
    <source>
        <dbReference type="ARBA" id="ARBA00023136"/>
    </source>
</evidence>
<evidence type="ECO:0000256" key="1">
    <source>
        <dbReference type="ARBA" id="ARBA00004202"/>
    </source>
</evidence>
<dbReference type="Proteomes" id="UP000274429">
    <property type="component" value="Unassembled WGS sequence"/>
</dbReference>
<dbReference type="WBParaSite" id="TTAC_0000523301-mRNA-1">
    <property type="protein sequence ID" value="TTAC_0000523301-mRNA-1"/>
    <property type="gene ID" value="TTAC_0000523301"/>
</dbReference>
<keyword evidence="6" id="KW-1185">Reference proteome</keyword>
<organism evidence="7">
    <name type="scientific">Hydatigena taeniaeformis</name>
    <name type="common">Feline tapeworm</name>
    <name type="synonym">Taenia taeniaeformis</name>
    <dbReference type="NCBI Taxonomy" id="6205"/>
    <lineage>
        <taxon>Eukaryota</taxon>
        <taxon>Metazoa</taxon>
        <taxon>Spiralia</taxon>
        <taxon>Lophotrochozoa</taxon>
        <taxon>Platyhelminthes</taxon>
        <taxon>Cestoda</taxon>
        <taxon>Eucestoda</taxon>
        <taxon>Cyclophyllidea</taxon>
        <taxon>Taeniidae</taxon>
        <taxon>Hydatigera</taxon>
    </lineage>
</organism>
<evidence type="ECO:0000313" key="6">
    <source>
        <dbReference type="Proteomes" id="UP000274429"/>
    </source>
</evidence>
<proteinExistence type="predicted"/>
<name>A0A0R3WWU3_HYDTA</name>
<dbReference type="STRING" id="6205.A0A0R3WWU3"/>